<evidence type="ECO:0000256" key="10">
    <source>
        <dbReference type="ARBA" id="ARBA00023170"/>
    </source>
</evidence>
<keyword evidence="14" id="KW-1185">Reference proteome</keyword>
<keyword evidence="6 12" id="KW-0732">Signal</keyword>
<dbReference type="GO" id="GO:0005886">
    <property type="term" value="C:plasma membrane"/>
    <property type="evidence" value="ECO:0007669"/>
    <property type="project" value="UniProtKB-SubCell"/>
</dbReference>
<dbReference type="GO" id="GO:0007186">
    <property type="term" value="P:G protein-coupled receptor signaling pathway"/>
    <property type="evidence" value="ECO:0007669"/>
    <property type="project" value="TreeGrafter"/>
</dbReference>
<keyword evidence="8 11" id="KW-0472">Membrane</keyword>
<keyword evidence="10" id="KW-0675">Receptor</keyword>
<evidence type="ECO:0000256" key="4">
    <source>
        <dbReference type="ARBA" id="ARBA00022475"/>
    </source>
</evidence>
<evidence type="ECO:0000256" key="7">
    <source>
        <dbReference type="ARBA" id="ARBA00022989"/>
    </source>
</evidence>
<evidence type="ECO:0000256" key="5">
    <source>
        <dbReference type="ARBA" id="ARBA00022692"/>
    </source>
</evidence>
<dbReference type="EMBL" id="OX395138">
    <property type="protein sequence ID" value="CAI5789763.1"/>
    <property type="molecule type" value="Genomic_DNA"/>
</dbReference>
<keyword evidence="5 11" id="KW-0812">Transmembrane</keyword>
<comment type="subcellular location">
    <subcellularLocation>
        <location evidence="1">Cell membrane</location>
        <topology evidence="1">Single-pass type I membrane protein</topology>
    </subcellularLocation>
</comment>
<organism evidence="13 14">
    <name type="scientific">Podarcis lilfordi</name>
    <name type="common">Lilford's wall lizard</name>
    <dbReference type="NCBI Taxonomy" id="74358"/>
    <lineage>
        <taxon>Eukaryota</taxon>
        <taxon>Metazoa</taxon>
        <taxon>Chordata</taxon>
        <taxon>Craniata</taxon>
        <taxon>Vertebrata</taxon>
        <taxon>Euteleostomi</taxon>
        <taxon>Lepidosauria</taxon>
        <taxon>Squamata</taxon>
        <taxon>Bifurcata</taxon>
        <taxon>Unidentata</taxon>
        <taxon>Episquamata</taxon>
        <taxon>Laterata</taxon>
        <taxon>Lacertibaenia</taxon>
        <taxon>Lacertidae</taxon>
        <taxon>Podarcis</taxon>
    </lineage>
</organism>
<name>A0AA35L5X1_9SAUR</name>
<dbReference type="GO" id="GO:0001525">
    <property type="term" value="P:angiogenesis"/>
    <property type="evidence" value="ECO:0007669"/>
    <property type="project" value="TreeGrafter"/>
</dbReference>
<reference evidence="13" key="1">
    <citation type="submission" date="2022-12" db="EMBL/GenBank/DDBJ databases">
        <authorList>
            <person name="Alioto T."/>
            <person name="Alioto T."/>
            <person name="Gomez Garrido J."/>
        </authorList>
    </citation>
    <scope>NUCLEOTIDE SEQUENCE</scope>
</reference>
<feature type="signal peptide" evidence="12">
    <location>
        <begin position="1"/>
        <end position="28"/>
    </location>
</feature>
<sequence>MVMRMPQPLWRCLLYSSLLLLFCKGCTALTYDDFEDEISYLYPDEGPFEEEDDQASDCGDTYYDWVALFCWPKFHASVMAAADSSRCIWETTGSIYSELVLCTGLLAEGMGCPVASPTLDAFFMRIHAEYFANCSLPRDPTELRTPTGVVVILTSLPVCLVPLSIALVLRKAWGPETALQTAPRWATVRKGVVLLNAERCETSSLEDN</sequence>
<evidence type="ECO:0000256" key="9">
    <source>
        <dbReference type="ARBA" id="ARBA00023157"/>
    </source>
</evidence>
<evidence type="ECO:0000256" key="6">
    <source>
        <dbReference type="ARBA" id="ARBA00022729"/>
    </source>
</evidence>
<dbReference type="Gene3D" id="1.10.150.510">
    <property type="entry name" value="Receptor activity modifying family"/>
    <property type="match status" value="1"/>
</dbReference>
<dbReference type="Proteomes" id="UP001178461">
    <property type="component" value="Chromosome 13"/>
</dbReference>
<evidence type="ECO:0000256" key="2">
    <source>
        <dbReference type="ARBA" id="ARBA00007087"/>
    </source>
</evidence>
<dbReference type="GO" id="GO:0006886">
    <property type="term" value="P:intracellular protein transport"/>
    <property type="evidence" value="ECO:0007669"/>
    <property type="project" value="InterPro"/>
</dbReference>
<evidence type="ECO:0000256" key="11">
    <source>
        <dbReference type="SAM" id="Phobius"/>
    </source>
</evidence>
<dbReference type="PANTHER" id="PTHR14076:SF9">
    <property type="entry name" value="RECEPTOR ACTIVITY-MODIFYING PROTEIN 2"/>
    <property type="match status" value="1"/>
</dbReference>
<gene>
    <name evidence="13" type="ORF">PODLI_1B027937</name>
</gene>
<dbReference type="GO" id="GO:0072659">
    <property type="term" value="P:protein localization to plasma membrane"/>
    <property type="evidence" value="ECO:0007669"/>
    <property type="project" value="TreeGrafter"/>
</dbReference>
<dbReference type="GO" id="GO:0032870">
    <property type="term" value="P:cellular response to hormone stimulus"/>
    <property type="evidence" value="ECO:0007669"/>
    <property type="project" value="TreeGrafter"/>
</dbReference>
<evidence type="ECO:0000256" key="8">
    <source>
        <dbReference type="ARBA" id="ARBA00023136"/>
    </source>
</evidence>
<dbReference type="GO" id="GO:0006816">
    <property type="term" value="P:calcium ion transport"/>
    <property type="evidence" value="ECO:0007669"/>
    <property type="project" value="TreeGrafter"/>
</dbReference>
<dbReference type="GO" id="GO:0008277">
    <property type="term" value="P:regulation of G protein-coupled receptor signaling pathway"/>
    <property type="evidence" value="ECO:0007669"/>
    <property type="project" value="InterPro"/>
</dbReference>
<dbReference type="PANTHER" id="PTHR14076">
    <property type="entry name" value="RECEPTOR ACTIVITY MODIFYING PROTEIN RAMP"/>
    <property type="match status" value="1"/>
</dbReference>
<dbReference type="InterPro" id="IPR038126">
    <property type="entry name" value="RAMP_sf"/>
</dbReference>
<evidence type="ECO:0000256" key="3">
    <source>
        <dbReference type="ARBA" id="ARBA00022448"/>
    </source>
</evidence>
<dbReference type="GO" id="GO:0043235">
    <property type="term" value="C:receptor complex"/>
    <property type="evidence" value="ECO:0007669"/>
    <property type="project" value="TreeGrafter"/>
</dbReference>
<proteinExistence type="inferred from homology"/>
<keyword evidence="4" id="KW-1003">Cell membrane</keyword>
<evidence type="ECO:0000256" key="1">
    <source>
        <dbReference type="ARBA" id="ARBA00004251"/>
    </source>
</evidence>
<evidence type="ECO:0000313" key="14">
    <source>
        <dbReference type="Proteomes" id="UP001178461"/>
    </source>
</evidence>
<evidence type="ECO:0000313" key="13">
    <source>
        <dbReference type="EMBL" id="CAI5789763.1"/>
    </source>
</evidence>
<dbReference type="GO" id="GO:0009986">
    <property type="term" value="C:cell surface"/>
    <property type="evidence" value="ECO:0007669"/>
    <property type="project" value="TreeGrafter"/>
</dbReference>
<evidence type="ECO:0000256" key="12">
    <source>
        <dbReference type="SAM" id="SignalP"/>
    </source>
</evidence>
<keyword evidence="7 11" id="KW-1133">Transmembrane helix</keyword>
<dbReference type="AlphaFoldDB" id="A0AA35L5X1"/>
<keyword evidence="3" id="KW-0813">Transport</keyword>
<feature type="transmembrane region" description="Helical" evidence="11">
    <location>
        <begin position="148"/>
        <end position="169"/>
    </location>
</feature>
<comment type="similarity">
    <text evidence="2">Belongs to the RAMP family.</text>
</comment>
<dbReference type="Pfam" id="PF04901">
    <property type="entry name" value="RAMP"/>
    <property type="match status" value="1"/>
</dbReference>
<dbReference type="GO" id="GO:0031623">
    <property type="term" value="P:receptor internalization"/>
    <property type="evidence" value="ECO:0007669"/>
    <property type="project" value="TreeGrafter"/>
</dbReference>
<keyword evidence="9" id="KW-1015">Disulfide bond</keyword>
<dbReference type="GO" id="GO:0015026">
    <property type="term" value="F:coreceptor activity"/>
    <property type="evidence" value="ECO:0007669"/>
    <property type="project" value="InterPro"/>
</dbReference>
<protein>
    <submittedName>
        <fullName evidence="13">Activity-modifying 1-like</fullName>
    </submittedName>
</protein>
<feature type="chain" id="PRO_5041242118" evidence="12">
    <location>
        <begin position="29"/>
        <end position="208"/>
    </location>
</feature>
<dbReference type="InterPro" id="IPR006985">
    <property type="entry name" value="RAMP"/>
</dbReference>
<accession>A0AA35L5X1</accession>